<dbReference type="Proteomes" id="UP001056120">
    <property type="component" value="Linkage Group LG26"/>
</dbReference>
<accession>A0ACB8ZJJ7</accession>
<organism evidence="1 2">
    <name type="scientific">Smallanthus sonchifolius</name>
    <dbReference type="NCBI Taxonomy" id="185202"/>
    <lineage>
        <taxon>Eukaryota</taxon>
        <taxon>Viridiplantae</taxon>
        <taxon>Streptophyta</taxon>
        <taxon>Embryophyta</taxon>
        <taxon>Tracheophyta</taxon>
        <taxon>Spermatophyta</taxon>
        <taxon>Magnoliopsida</taxon>
        <taxon>eudicotyledons</taxon>
        <taxon>Gunneridae</taxon>
        <taxon>Pentapetalae</taxon>
        <taxon>asterids</taxon>
        <taxon>campanulids</taxon>
        <taxon>Asterales</taxon>
        <taxon>Asteraceae</taxon>
        <taxon>Asteroideae</taxon>
        <taxon>Heliantheae alliance</taxon>
        <taxon>Millerieae</taxon>
        <taxon>Smallanthus</taxon>
    </lineage>
</organism>
<name>A0ACB8ZJJ7_9ASTR</name>
<dbReference type="EMBL" id="CM042043">
    <property type="protein sequence ID" value="KAI3696295.1"/>
    <property type="molecule type" value="Genomic_DNA"/>
</dbReference>
<evidence type="ECO:0000313" key="1">
    <source>
        <dbReference type="EMBL" id="KAI3696295.1"/>
    </source>
</evidence>
<keyword evidence="2" id="KW-1185">Reference proteome</keyword>
<reference evidence="2" key="1">
    <citation type="journal article" date="2022" name="Mol. Ecol. Resour.">
        <title>The genomes of chicory, endive, great burdock and yacon provide insights into Asteraceae palaeo-polyploidization history and plant inulin production.</title>
        <authorList>
            <person name="Fan W."/>
            <person name="Wang S."/>
            <person name="Wang H."/>
            <person name="Wang A."/>
            <person name="Jiang F."/>
            <person name="Liu H."/>
            <person name="Zhao H."/>
            <person name="Xu D."/>
            <person name="Zhang Y."/>
        </authorList>
    </citation>
    <scope>NUCLEOTIDE SEQUENCE [LARGE SCALE GENOMIC DNA]</scope>
    <source>
        <strain evidence="2">cv. Yunnan</strain>
    </source>
</reference>
<proteinExistence type="predicted"/>
<evidence type="ECO:0000313" key="2">
    <source>
        <dbReference type="Proteomes" id="UP001056120"/>
    </source>
</evidence>
<protein>
    <submittedName>
        <fullName evidence="1">Uncharacterized protein</fullName>
    </submittedName>
</protein>
<sequence>MSDLADCSLSLENDSWVSDFDMQEEFKVKSVRKSIDRGLLPTSTHPNISFYWKTLNQEASFLEVPDFVLCSTLYA</sequence>
<comment type="caution">
    <text evidence="1">The sequence shown here is derived from an EMBL/GenBank/DDBJ whole genome shotgun (WGS) entry which is preliminary data.</text>
</comment>
<reference evidence="1 2" key="2">
    <citation type="journal article" date="2022" name="Mol. Ecol. Resour.">
        <title>The genomes of chicory, endive, great burdock and yacon provide insights into Asteraceae paleo-polyploidization history and plant inulin production.</title>
        <authorList>
            <person name="Fan W."/>
            <person name="Wang S."/>
            <person name="Wang H."/>
            <person name="Wang A."/>
            <person name="Jiang F."/>
            <person name="Liu H."/>
            <person name="Zhao H."/>
            <person name="Xu D."/>
            <person name="Zhang Y."/>
        </authorList>
    </citation>
    <scope>NUCLEOTIDE SEQUENCE [LARGE SCALE GENOMIC DNA]</scope>
    <source>
        <strain evidence="2">cv. Yunnan</strain>
        <tissue evidence="1">Leaves</tissue>
    </source>
</reference>
<gene>
    <name evidence="1" type="ORF">L1987_79307</name>
</gene>